<dbReference type="EMBL" id="KB822713">
    <property type="protein sequence ID" value="ETN45054.1"/>
    <property type="molecule type" value="Genomic_DNA"/>
</dbReference>
<dbReference type="OrthoDB" id="4140820at2759"/>
<accession>W2SAW8</accession>
<protein>
    <submittedName>
        <fullName evidence="2">Uncharacterized protein</fullName>
    </submittedName>
</protein>
<sequence length="319" mass="35715">MNYSSIFPKSSPEAPAREPIPTSPATAPIALGERPGKFKDLNDFAGYENVDSADSHSALSRVDMRPEYKATNAQRLFVRQIIHIRDVNVNSRIHDRIMLIIRLDGNSFTCLTFCRHDAEAVVDTYLCVDHAALTANENEIISSSSNGPWFNICVQLSWGGRQAKPRASSLINLRELWHIESSEGITFGILGKVHKKSWNSATDRMIEIFSKSLKQHSTAPEGFSVRAPLGPTVSEPARRREREREKGKGREVESAPQSERVLGRRTVLHDDDPGCGTKHKTGDTRRTEDEFHAIQRVDPGRHGRRKGGFLGFQARKGQH</sequence>
<evidence type="ECO:0000313" key="3">
    <source>
        <dbReference type="Proteomes" id="UP000030752"/>
    </source>
</evidence>
<evidence type="ECO:0000256" key="1">
    <source>
        <dbReference type="SAM" id="MobiDB-lite"/>
    </source>
</evidence>
<dbReference type="eggNOG" id="ENOG502T44G">
    <property type="taxonomic scope" value="Eukaryota"/>
</dbReference>
<dbReference type="VEuPathDB" id="FungiDB:HMPREF1541_09930"/>
<feature type="compositionally biased region" description="Basic and acidic residues" evidence="1">
    <location>
        <begin position="236"/>
        <end position="253"/>
    </location>
</feature>
<dbReference type="AlphaFoldDB" id="W2SAW8"/>
<name>W2SAW8_CYPE1</name>
<gene>
    <name evidence="2" type="ORF">HMPREF1541_09930</name>
</gene>
<dbReference type="Proteomes" id="UP000030752">
    <property type="component" value="Unassembled WGS sequence"/>
</dbReference>
<feature type="compositionally biased region" description="Low complexity" evidence="1">
    <location>
        <begin position="19"/>
        <end position="30"/>
    </location>
</feature>
<proteinExistence type="predicted"/>
<organism evidence="2 3">
    <name type="scientific">Cyphellophora europaea (strain CBS 101466)</name>
    <name type="common">Phialophora europaea</name>
    <dbReference type="NCBI Taxonomy" id="1220924"/>
    <lineage>
        <taxon>Eukaryota</taxon>
        <taxon>Fungi</taxon>
        <taxon>Dikarya</taxon>
        <taxon>Ascomycota</taxon>
        <taxon>Pezizomycotina</taxon>
        <taxon>Eurotiomycetes</taxon>
        <taxon>Chaetothyriomycetidae</taxon>
        <taxon>Chaetothyriales</taxon>
        <taxon>Cyphellophoraceae</taxon>
        <taxon>Cyphellophora</taxon>
    </lineage>
</organism>
<dbReference type="InParanoid" id="W2SAW8"/>
<dbReference type="HOGENOM" id="CLU_871591_0_0_1"/>
<evidence type="ECO:0000313" key="2">
    <source>
        <dbReference type="EMBL" id="ETN45054.1"/>
    </source>
</evidence>
<reference evidence="2 3" key="1">
    <citation type="submission" date="2013-03" db="EMBL/GenBank/DDBJ databases">
        <title>The Genome Sequence of Phialophora europaea CBS 101466.</title>
        <authorList>
            <consortium name="The Broad Institute Genomics Platform"/>
            <person name="Cuomo C."/>
            <person name="de Hoog S."/>
            <person name="Gorbushina A."/>
            <person name="Walker B."/>
            <person name="Young S.K."/>
            <person name="Zeng Q."/>
            <person name="Gargeya S."/>
            <person name="Fitzgerald M."/>
            <person name="Haas B."/>
            <person name="Abouelleil A."/>
            <person name="Allen A.W."/>
            <person name="Alvarado L."/>
            <person name="Arachchi H.M."/>
            <person name="Berlin A.M."/>
            <person name="Chapman S.B."/>
            <person name="Gainer-Dewar J."/>
            <person name="Goldberg J."/>
            <person name="Griggs A."/>
            <person name="Gujja S."/>
            <person name="Hansen M."/>
            <person name="Howarth C."/>
            <person name="Imamovic A."/>
            <person name="Ireland A."/>
            <person name="Larimer J."/>
            <person name="McCowan C."/>
            <person name="Murphy C."/>
            <person name="Pearson M."/>
            <person name="Poon T.W."/>
            <person name="Priest M."/>
            <person name="Roberts A."/>
            <person name="Saif S."/>
            <person name="Shea T."/>
            <person name="Sisk P."/>
            <person name="Sykes S."/>
            <person name="Wortman J."/>
            <person name="Nusbaum C."/>
            <person name="Birren B."/>
        </authorList>
    </citation>
    <scope>NUCLEOTIDE SEQUENCE [LARGE SCALE GENOMIC DNA]</scope>
    <source>
        <strain evidence="2 3">CBS 101466</strain>
    </source>
</reference>
<feature type="region of interest" description="Disordered" evidence="1">
    <location>
        <begin position="1"/>
        <end position="34"/>
    </location>
</feature>
<dbReference type="GeneID" id="19977269"/>
<feature type="region of interest" description="Disordered" evidence="1">
    <location>
        <begin position="217"/>
        <end position="319"/>
    </location>
</feature>
<dbReference type="RefSeq" id="XP_008712824.1">
    <property type="nucleotide sequence ID" value="XM_008714602.1"/>
</dbReference>
<feature type="compositionally biased region" description="Basic and acidic residues" evidence="1">
    <location>
        <begin position="280"/>
        <end position="301"/>
    </location>
</feature>
<keyword evidence="3" id="KW-1185">Reference proteome</keyword>